<gene>
    <name evidence="8" type="ORF">SAMN04488025_11524</name>
</gene>
<feature type="transmembrane region" description="Helical" evidence="6">
    <location>
        <begin position="31"/>
        <end position="49"/>
    </location>
</feature>
<dbReference type="RefSeq" id="WP_092038420.1">
    <property type="nucleotide sequence ID" value="NZ_FOOK01000015.1"/>
</dbReference>
<feature type="transmembrane region" description="Helical" evidence="6">
    <location>
        <begin position="117"/>
        <end position="135"/>
    </location>
</feature>
<feature type="domain" description="EamA" evidence="7">
    <location>
        <begin position="146"/>
        <end position="284"/>
    </location>
</feature>
<comment type="subcellular location">
    <subcellularLocation>
        <location evidence="1">Endomembrane system</location>
        <topology evidence="1">Multi-pass membrane protein</topology>
    </subcellularLocation>
</comment>
<accession>A0A1I2P0P7</accession>
<reference evidence="9" key="1">
    <citation type="submission" date="2016-10" db="EMBL/GenBank/DDBJ databases">
        <authorList>
            <person name="Varghese N."/>
            <person name="Submissions S."/>
        </authorList>
    </citation>
    <scope>NUCLEOTIDE SEQUENCE [LARGE SCALE GENOMIC DNA]</scope>
    <source>
        <strain evidence="9">DSM 44945</strain>
    </source>
</reference>
<evidence type="ECO:0000256" key="6">
    <source>
        <dbReference type="SAM" id="Phobius"/>
    </source>
</evidence>
<proteinExistence type="inferred from homology"/>
<evidence type="ECO:0000256" key="4">
    <source>
        <dbReference type="ARBA" id="ARBA00022989"/>
    </source>
</evidence>
<keyword evidence="5 6" id="KW-0472">Membrane</keyword>
<dbReference type="InterPro" id="IPR050638">
    <property type="entry name" value="AA-Vitamin_Transporters"/>
</dbReference>
<keyword evidence="3 6" id="KW-0812">Transmembrane</keyword>
<dbReference type="InterPro" id="IPR000620">
    <property type="entry name" value="EamA_dom"/>
</dbReference>
<dbReference type="GO" id="GO:0016020">
    <property type="term" value="C:membrane"/>
    <property type="evidence" value="ECO:0007669"/>
    <property type="project" value="UniProtKB-SubCell"/>
</dbReference>
<evidence type="ECO:0000256" key="5">
    <source>
        <dbReference type="ARBA" id="ARBA00023136"/>
    </source>
</evidence>
<keyword evidence="9" id="KW-1185">Reference proteome</keyword>
<comment type="similarity">
    <text evidence="2">Belongs to the EamA transporter family.</text>
</comment>
<dbReference type="PANTHER" id="PTHR32322:SF2">
    <property type="entry name" value="EAMA DOMAIN-CONTAINING PROTEIN"/>
    <property type="match status" value="1"/>
</dbReference>
<protein>
    <submittedName>
        <fullName evidence="8">Uncharacterized membrane protein</fullName>
    </submittedName>
</protein>
<evidence type="ECO:0000256" key="3">
    <source>
        <dbReference type="ARBA" id="ARBA00022692"/>
    </source>
</evidence>
<evidence type="ECO:0000259" key="7">
    <source>
        <dbReference type="Pfam" id="PF00892"/>
    </source>
</evidence>
<keyword evidence="4 6" id="KW-1133">Transmembrane helix</keyword>
<organism evidence="8 9">
    <name type="scientific">Planifilum fulgidum</name>
    <dbReference type="NCBI Taxonomy" id="201973"/>
    <lineage>
        <taxon>Bacteria</taxon>
        <taxon>Bacillati</taxon>
        <taxon>Bacillota</taxon>
        <taxon>Bacilli</taxon>
        <taxon>Bacillales</taxon>
        <taxon>Thermoactinomycetaceae</taxon>
        <taxon>Planifilum</taxon>
    </lineage>
</organism>
<feature type="transmembrane region" description="Helical" evidence="6">
    <location>
        <begin position="6"/>
        <end position="24"/>
    </location>
</feature>
<evidence type="ECO:0000256" key="2">
    <source>
        <dbReference type="ARBA" id="ARBA00007362"/>
    </source>
</evidence>
<feature type="transmembrane region" description="Helical" evidence="6">
    <location>
        <begin position="171"/>
        <end position="192"/>
    </location>
</feature>
<dbReference type="STRING" id="201973.SAMN04488025_11524"/>
<dbReference type="OrthoDB" id="9806718at2"/>
<dbReference type="InterPro" id="IPR037185">
    <property type="entry name" value="EmrE-like"/>
</dbReference>
<sequence length="286" mass="31257">MWFLWAILSAVTFGMSGFLMKVSSARRGSTLHTLLGLYLTGTLGFFWWALRTESLRADLPLLVAGFVIGLGSAAGNLLFMKALDQGPASLTSPLVNTNILVIILFSVIVYGERLSGTETAGVILLILAVSLIPFDPDEELKIKNARWYFLVLLATLLFTLRNGGLKVTEEMALSGTLVLFYGYLLGLVWFLAEDLLRRIRGTLAENRGAALTGLWWGSLAGIFSFVGMQLYAVALIDGPASIVAPLFATNSLVVAVLSIFFYRERLSRIQTLSLILLFTGLVLVRI</sequence>
<feature type="transmembrane region" description="Helical" evidence="6">
    <location>
        <begin position="61"/>
        <end position="79"/>
    </location>
</feature>
<evidence type="ECO:0000313" key="9">
    <source>
        <dbReference type="Proteomes" id="UP000198661"/>
    </source>
</evidence>
<name>A0A1I2P0P7_9BACL</name>
<dbReference type="AlphaFoldDB" id="A0A1I2P0P7"/>
<dbReference type="Gene3D" id="1.10.3730.20">
    <property type="match status" value="2"/>
</dbReference>
<feature type="transmembrane region" description="Helical" evidence="6">
    <location>
        <begin position="242"/>
        <end position="262"/>
    </location>
</feature>
<dbReference type="PANTHER" id="PTHR32322">
    <property type="entry name" value="INNER MEMBRANE TRANSPORTER"/>
    <property type="match status" value="1"/>
</dbReference>
<dbReference type="SUPFAM" id="SSF103481">
    <property type="entry name" value="Multidrug resistance efflux transporter EmrE"/>
    <property type="match status" value="2"/>
</dbReference>
<feature type="transmembrane region" description="Helical" evidence="6">
    <location>
        <begin position="91"/>
        <end position="111"/>
    </location>
</feature>
<dbReference type="Proteomes" id="UP000198661">
    <property type="component" value="Unassembled WGS sequence"/>
</dbReference>
<feature type="transmembrane region" description="Helical" evidence="6">
    <location>
        <begin position="213"/>
        <end position="236"/>
    </location>
</feature>
<feature type="domain" description="EamA" evidence="7">
    <location>
        <begin position="2"/>
        <end position="132"/>
    </location>
</feature>
<dbReference type="EMBL" id="FOOK01000015">
    <property type="protein sequence ID" value="SFG09233.1"/>
    <property type="molecule type" value="Genomic_DNA"/>
</dbReference>
<dbReference type="Pfam" id="PF00892">
    <property type="entry name" value="EamA"/>
    <property type="match status" value="2"/>
</dbReference>
<evidence type="ECO:0000256" key="1">
    <source>
        <dbReference type="ARBA" id="ARBA00004127"/>
    </source>
</evidence>
<feature type="transmembrane region" description="Helical" evidence="6">
    <location>
        <begin position="147"/>
        <end position="165"/>
    </location>
</feature>
<evidence type="ECO:0000313" key="8">
    <source>
        <dbReference type="EMBL" id="SFG09233.1"/>
    </source>
</evidence>